<dbReference type="PANTHER" id="PTHR43667:SF2">
    <property type="entry name" value="FATTY ACID C-METHYL TRANSFERASE"/>
    <property type="match status" value="1"/>
</dbReference>
<feature type="transmembrane region" description="Helical" evidence="1">
    <location>
        <begin position="1070"/>
        <end position="1088"/>
    </location>
</feature>
<feature type="domain" description="Amine oxidase" evidence="2">
    <location>
        <begin position="14"/>
        <end position="418"/>
    </location>
</feature>
<keyword evidence="1" id="KW-0812">Transmembrane</keyword>
<dbReference type="Gene3D" id="3.50.50.60">
    <property type="entry name" value="FAD/NAD(P)-binding domain"/>
    <property type="match status" value="1"/>
</dbReference>
<feature type="transmembrane region" description="Helical" evidence="1">
    <location>
        <begin position="955"/>
        <end position="981"/>
    </location>
</feature>
<sequence length="1208" mass="130306">MATGKRIAVVGSGITGLSSAWLLHRSGAKVTLFEAEPSCGGHTLTDSTGQWPVDLGFQVYNLTTYPNLVGFLEALDVDTEPSEMSFSLSMDGGKLEWASHDLSTIFVQKRNALSPSFLRMIYDVIRFGREAPKVLDPAQAHVFKGVTLGQYLQEQGYSESFKNNYVLPMCAAVWSVPNATVLAFPVQMLVRFWVNHHLLDLVQRPCWRVVKGRSKTYVDKVLAELPDVRTSTPISSLQRNSNGSVTLTTAAGKKETFDAVVLATHSDISLQILGQGATKEERAVLSAIPYNNNDVYLHTDVQLMPVDKKAWASWNFLGSTGTSDEAAVTVSYWLNRLQHLPAEAPEMFVTLNPPQPPAANTIIRKLQLAHPVYSYESYAAQARLPAIQGTGGVFFAGAWASYGFHEDGIKAGVAAARLLGAEVPWGSGIATSPKMGLTDMLWLALFDRFGRAAISQGQLRLILPNGEERHYGGAEHTVPAPVPAGEEWRGLPPRSATVRVLRMDMFRKVVQRTDVGLGEAYMDGDYLVDDLGSFMALMVANARNLEGQKGMLGLAQWANEKLLAAAHTRRSNTREGSRKNIEEHYDAGNAMYATFLDESMTYSAGVHTQEQQGDLKAAQMAKLDAVIAAADLQPSDHVLEIGCGWGSFAMRAASTRGCRVTGLTLSKEQLAEATARVAAAGLSDKVTLLFCDYRDCPNLGSYDKVVSIEMIEAVGHEHLVSYFATINAALKPGGKAVIQVIAQPDERYEKYCRESDFIREHIFPGGHLPSMGAMVEAARGTDLAVTAVRDIGPDYAITLRAWREAWGKRRRDVLALGYSDKFWLKYDFYFAYCEAAFDAKYIHDFHVTWEKRPAAAAASHAGTVARARAMAAVAVGDVAGSSVAWVKQELQQQLPSDSITQVLLAVYFLLAGMIVQRQPILWVMPITSTLFAALHSIACLLGSWTSKRYNSLSPLQRACCCSLLCQLAFSAAASAAAALLLLSHPLDLLPRSLPLPAAAVQLLTSAGPAVVMPVKLIANSILGGSAIGSLIADANVQQLATLLTCAAAGYYAFRLWLLVRSRAAHQAGQLLALLQYTLLLLVYSVASYKGSQVGLLAAALICEAAGVPAAAGEVLDLLAAAPGGRAGSVMRRSLLLTERLTFPLLRVLPQVGITVAVVLSPAAFGSGEQAFHAYCLCLALLGLCHLMSVIRARQVYSAAAGGVAIKAQ</sequence>
<accession>A0A383WAA8</accession>
<dbReference type="InterPro" id="IPR050723">
    <property type="entry name" value="CFA/CMAS"/>
</dbReference>
<evidence type="ECO:0000313" key="4">
    <source>
        <dbReference type="Proteomes" id="UP000256970"/>
    </source>
</evidence>
<keyword evidence="4" id="KW-1185">Reference proteome</keyword>
<dbReference type="Pfam" id="PF01593">
    <property type="entry name" value="Amino_oxidase"/>
    <property type="match status" value="1"/>
</dbReference>
<organism evidence="3 4">
    <name type="scientific">Tetradesmus obliquus</name>
    <name type="common">Green alga</name>
    <name type="synonym">Acutodesmus obliquus</name>
    <dbReference type="NCBI Taxonomy" id="3088"/>
    <lineage>
        <taxon>Eukaryota</taxon>
        <taxon>Viridiplantae</taxon>
        <taxon>Chlorophyta</taxon>
        <taxon>core chlorophytes</taxon>
        <taxon>Chlorophyceae</taxon>
        <taxon>CS clade</taxon>
        <taxon>Sphaeropleales</taxon>
        <taxon>Scenedesmaceae</taxon>
        <taxon>Tetradesmus</taxon>
    </lineage>
</organism>
<dbReference type="EMBL" id="FNXT01001206">
    <property type="protein sequence ID" value="SZX74132.1"/>
    <property type="molecule type" value="Genomic_DNA"/>
</dbReference>
<dbReference type="InterPro" id="IPR029063">
    <property type="entry name" value="SAM-dependent_MTases_sf"/>
</dbReference>
<dbReference type="SUPFAM" id="SSF53335">
    <property type="entry name" value="S-adenosyl-L-methionine-dependent methyltransferases"/>
    <property type="match status" value="1"/>
</dbReference>
<dbReference type="AlphaFoldDB" id="A0A383WAA8"/>
<keyword evidence="1" id="KW-0472">Membrane</keyword>
<feature type="transmembrane region" description="Helical" evidence="1">
    <location>
        <begin position="1094"/>
        <end position="1119"/>
    </location>
</feature>
<name>A0A383WAA8_TETOB</name>
<dbReference type="GO" id="GO:0016491">
    <property type="term" value="F:oxidoreductase activity"/>
    <property type="evidence" value="ECO:0007669"/>
    <property type="project" value="InterPro"/>
</dbReference>
<dbReference type="CDD" id="cd02440">
    <property type="entry name" value="AdoMet_MTases"/>
    <property type="match status" value="1"/>
</dbReference>
<dbReference type="PANTHER" id="PTHR43667">
    <property type="entry name" value="CYCLOPROPANE-FATTY-ACYL-PHOSPHOLIPID SYNTHASE"/>
    <property type="match status" value="1"/>
</dbReference>
<proteinExistence type="predicted"/>
<gene>
    <name evidence="3" type="ORF">BQ4739_LOCUS14379</name>
</gene>
<dbReference type="Gene3D" id="3.40.50.150">
    <property type="entry name" value="Vaccinia Virus protein VP39"/>
    <property type="match status" value="1"/>
</dbReference>
<evidence type="ECO:0000259" key="2">
    <source>
        <dbReference type="Pfam" id="PF01593"/>
    </source>
</evidence>
<reference evidence="3 4" key="1">
    <citation type="submission" date="2016-10" db="EMBL/GenBank/DDBJ databases">
        <authorList>
            <person name="Cai Z."/>
        </authorList>
    </citation>
    <scope>NUCLEOTIDE SEQUENCE [LARGE SCALE GENOMIC DNA]</scope>
</reference>
<feature type="transmembrane region" description="Helical" evidence="1">
    <location>
        <begin position="1038"/>
        <end position="1058"/>
    </location>
</feature>
<evidence type="ECO:0000256" key="1">
    <source>
        <dbReference type="SAM" id="Phobius"/>
    </source>
</evidence>
<dbReference type="SUPFAM" id="SSF51905">
    <property type="entry name" value="FAD/NAD(P)-binding domain"/>
    <property type="match status" value="1"/>
</dbReference>
<evidence type="ECO:0000313" key="3">
    <source>
        <dbReference type="EMBL" id="SZX74132.1"/>
    </source>
</evidence>
<dbReference type="InterPro" id="IPR002937">
    <property type="entry name" value="Amino_oxidase"/>
</dbReference>
<dbReference type="Pfam" id="PF02353">
    <property type="entry name" value="CMAS"/>
    <property type="match status" value="1"/>
</dbReference>
<dbReference type="Gene3D" id="3.30.70.1990">
    <property type="match status" value="1"/>
</dbReference>
<dbReference type="Gene3D" id="1.10.405.20">
    <property type="match status" value="1"/>
</dbReference>
<feature type="transmembrane region" description="Helical" evidence="1">
    <location>
        <begin position="922"/>
        <end position="943"/>
    </location>
</feature>
<dbReference type="STRING" id="3088.A0A383WAA8"/>
<dbReference type="InterPro" id="IPR036188">
    <property type="entry name" value="FAD/NAD-bd_sf"/>
</dbReference>
<protein>
    <recommendedName>
        <fullName evidence="2">Amine oxidase domain-containing protein</fullName>
    </recommendedName>
</protein>
<feature type="transmembrane region" description="Helical" evidence="1">
    <location>
        <begin position="1170"/>
        <end position="1190"/>
    </location>
</feature>
<dbReference type="FunFam" id="1.10.405.20:FF:000001">
    <property type="entry name" value="Amine oxidase"/>
    <property type="match status" value="1"/>
</dbReference>
<dbReference type="Proteomes" id="UP000256970">
    <property type="component" value="Unassembled WGS sequence"/>
</dbReference>
<keyword evidence="1" id="KW-1133">Transmembrane helix</keyword>